<dbReference type="RefSeq" id="WP_011849589.1">
    <property type="nucleotide sequence ID" value="NC_009073.1"/>
</dbReference>
<gene>
    <name evidence="2" type="ordered locus">Pcal_0906</name>
</gene>
<evidence type="ECO:0000313" key="2">
    <source>
        <dbReference type="EMBL" id="ABO08331.1"/>
    </source>
</evidence>
<proteinExistence type="predicted"/>
<dbReference type="InterPro" id="IPR006073">
    <property type="entry name" value="GTP-bd"/>
</dbReference>
<dbReference type="EMBL" id="CP000561">
    <property type="protein sequence ID" value="ABO08331.1"/>
    <property type="molecule type" value="Genomic_DNA"/>
</dbReference>
<sequence length="165" mass="18334">MKRHAVSFLGVGGVGKTTYIYRLLGLSRTPRVTRRPQFYALRVGDMELFLLDAPGQYAAEVVALYNEAVKTYGAQIDLIAYMYDVTDRRTLEELLQLAPLASYAPRKILIGNKRDLAEERGTFVRGEEAAKALGATRVYYTSALKDSPDTLLKVLLEGLSATQNI</sequence>
<dbReference type="HOGENOM" id="CLU_144586_0_0_2"/>
<dbReference type="eggNOG" id="arCOG00364">
    <property type="taxonomic scope" value="Archaea"/>
</dbReference>
<name>A3MUL4_PYRCJ</name>
<dbReference type="STRING" id="410359.Pcal_0906"/>
<evidence type="ECO:0000313" key="3">
    <source>
        <dbReference type="Proteomes" id="UP000001431"/>
    </source>
</evidence>
<keyword evidence="3" id="KW-1185">Reference proteome</keyword>
<dbReference type="CDD" id="cd00882">
    <property type="entry name" value="Ras_like_GTPase"/>
    <property type="match status" value="1"/>
</dbReference>
<dbReference type="Proteomes" id="UP000001431">
    <property type="component" value="Chromosome"/>
</dbReference>
<feature type="domain" description="G" evidence="1">
    <location>
        <begin position="6"/>
        <end position="97"/>
    </location>
</feature>
<dbReference type="GO" id="GO:0005525">
    <property type="term" value="F:GTP binding"/>
    <property type="evidence" value="ECO:0007669"/>
    <property type="project" value="InterPro"/>
</dbReference>
<dbReference type="GeneID" id="4909884"/>
<dbReference type="AlphaFoldDB" id="A3MUL4"/>
<evidence type="ECO:0000259" key="1">
    <source>
        <dbReference type="Pfam" id="PF01926"/>
    </source>
</evidence>
<dbReference type="KEGG" id="pcl:Pcal_0906"/>
<dbReference type="Pfam" id="PF01926">
    <property type="entry name" value="MMR_HSR1"/>
    <property type="match status" value="1"/>
</dbReference>
<dbReference type="InterPro" id="IPR027417">
    <property type="entry name" value="P-loop_NTPase"/>
</dbReference>
<accession>A3MUL4</accession>
<reference evidence="2" key="1">
    <citation type="submission" date="2007-02" db="EMBL/GenBank/DDBJ databases">
        <title>Complete sequence of Pyrobaculum calidifontis JCM 11548.</title>
        <authorList>
            <consortium name="US DOE Joint Genome Institute"/>
            <person name="Copeland A."/>
            <person name="Lucas S."/>
            <person name="Lapidus A."/>
            <person name="Barry K."/>
            <person name="Glavina del Rio T."/>
            <person name="Dalin E."/>
            <person name="Tice H."/>
            <person name="Pitluck S."/>
            <person name="Chain P."/>
            <person name="Malfatti S."/>
            <person name="Shin M."/>
            <person name="Vergez L."/>
            <person name="Schmutz J."/>
            <person name="Larimer F."/>
            <person name="Land M."/>
            <person name="Hauser L."/>
            <person name="Kyrpides N."/>
            <person name="Mikhailova N."/>
            <person name="Cozen A.E."/>
            <person name="Fitz-Gibbon S.T."/>
            <person name="House C.H."/>
            <person name="Saltikov C."/>
            <person name="Lowe T.M."/>
            <person name="Richardson P."/>
        </authorList>
    </citation>
    <scope>NUCLEOTIDE SEQUENCE [LARGE SCALE GENOMIC DNA]</scope>
    <source>
        <strain evidence="2">JCM 11548</strain>
    </source>
</reference>
<dbReference type="OrthoDB" id="26794at2157"/>
<organism evidence="2 3">
    <name type="scientific">Pyrobaculum calidifontis (strain DSM 21063 / JCM 11548 / VA1)</name>
    <dbReference type="NCBI Taxonomy" id="410359"/>
    <lineage>
        <taxon>Archaea</taxon>
        <taxon>Thermoproteota</taxon>
        <taxon>Thermoprotei</taxon>
        <taxon>Thermoproteales</taxon>
        <taxon>Thermoproteaceae</taxon>
        <taxon>Pyrobaculum</taxon>
    </lineage>
</organism>
<dbReference type="SUPFAM" id="SSF52540">
    <property type="entry name" value="P-loop containing nucleoside triphosphate hydrolases"/>
    <property type="match status" value="1"/>
</dbReference>
<dbReference type="Gene3D" id="3.40.50.300">
    <property type="entry name" value="P-loop containing nucleotide triphosphate hydrolases"/>
    <property type="match status" value="1"/>
</dbReference>
<protein>
    <submittedName>
        <fullName evidence="2">Miro domain protein</fullName>
    </submittedName>
</protein>